<evidence type="ECO:0000313" key="9">
    <source>
        <dbReference type="EMBL" id="WOL05077.1"/>
    </source>
</evidence>
<feature type="chain" id="PRO_5042828826" description="Cytochrome P450" evidence="8">
    <location>
        <begin position="29"/>
        <end position="317"/>
    </location>
</feature>
<keyword evidence="8" id="KW-0732">Signal</keyword>
<dbReference type="InterPro" id="IPR001128">
    <property type="entry name" value="Cyt_P450"/>
</dbReference>
<dbReference type="GO" id="GO:0005506">
    <property type="term" value="F:iron ion binding"/>
    <property type="evidence" value="ECO:0007669"/>
    <property type="project" value="InterPro"/>
</dbReference>
<evidence type="ECO:0000256" key="8">
    <source>
        <dbReference type="SAM" id="SignalP"/>
    </source>
</evidence>
<evidence type="ECO:0000256" key="7">
    <source>
        <dbReference type="ARBA" id="ARBA00023033"/>
    </source>
</evidence>
<comment type="similarity">
    <text evidence="2">Belongs to the cytochrome P450 family.</text>
</comment>
<keyword evidence="7" id="KW-0503">Monooxygenase</keyword>
<evidence type="ECO:0000256" key="4">
    <source>
        <dbReference type="ARBA" id="ARBA00022723"/>
    </source>
</evidence>
<dbReference type="GO" id="GO:0020037">
    <property type="term" value="F:heme binding"/>
    <property type="evidence" value="ECO:0007669"/>
    <property type="project" value="InterPro"/>
</dbReference>
<comment type="cofactor">
    <cofactor evidence="1">
        <name>heme</name>
        <dbReference type="ChEBI" id="CHEBI:30413"/>
    </cofactor>
</comment>
<gene>
    <name evidence="9" type="ORF">Cni_G13800</name>
</gene>
<evidence type="ECO:0008006" key="11">
    <source>
        <dbReference type="Google" id="ProtNLM"/>
    </source>
</evidence>
<dbReference type="PANTHER" id="PTHR47955:SF19">
    <property type="entry name" value="CYTOCHROME P450 71A9-LIKE ISOFORM X1"/>
    <property type="match status" value="1"/>
</dbReference>
<dbReference type="EMBL" id="CP136893">
    <property type="protein sequence ID" value="WOL05077.1"/>
    <property type="molecule type" value="Genomic_DNA"/>
</dbReference>
<keyword evidence="6" id="KW-0408">Iron</keyword>
<evidence type="ECO:0000256" key="6">
    <source>
        <dbReference type="ARBA" id="ARBA00023004"/>
    </source>
</evidence>
<evidence type="ECO:0000256" key="1">
    <source>
        <dbReference type="ARBA" id="ARBA00001971"/>
    </source>
</evidence>
<evidence type="ECO:0000256" key="3">
    <source>
        <dbReference type="ARBA" id="ARBA00022617"/>
    </source>
</evidence>
<dbReference type="InterPro" id="IPR036396">
    <property type="entry name" value="Cyt_P450_sf"/>
</dbReference>
<dbReference type="PANTHER" id="PTHR47955">
    <property type="entry name" value="CYTOCHROME P450 FAMILY 71 PROTEIN"/>
    <property type="match status" value="1"/>
</dbReference>
<keyword evidence="3" id="KW-0349">Heme</keyword>
<dbReference type="Pfam" id="PF00067">
    <property type="entry name" value="p450"/>
    <property type="match status" value="1"/>
</dbReference>
<evidence type="ECO:0000313" key="10">
    <source>
        <dbReference type="Proteomes" id="UP001327560"/>
    </source>
</evidence>
<dbReference type="PRINTS" id="PR00463">
    <property type="entry name" value="EP450I"/>
</dbReference>
<dbReference type="Proteomes" id="UP001327560">
    <property type="component" value="Chromosome 4"/>
</dbReference>
<reference evidence="9 10" key="1">
    <citation type="submission" date="2023-10" db="EMBL/GenBank/DDBJ databases">
        <title>Chromosome-scale genome assembly provides insights into flower coloration mechanisms of Canna indica.</title>
        <authorList>
            <person name="Li C."/>
        </authorList>
    </citation>
    <scope>NUCLEOTIDE SEQUENCE [LARGE SCALE GENOMIC DNA]</scope>
    <source>
        <tissue evidence="9">Flower</tissue>
    </source>
</reference>
<protein>
    <recommendedName>
        <fullName evidence="11">Cytochrome P450</fullName>
    </recommendedName>
</protein>
<evidence type="ECO:0000256" key="2">
    <source>
        <dbReference type="ARBA" id="ARBA00010617"/>
    </source>
</evidence>
<dbReference type="AlphaFoldDB" id="A0AAQ3KAI8"/>
<keyword evidence="5" id="KW-0560">Oxidoreductase</keyword>
<dbReference type="Gene3D" id="1.10.630.10">
    <property type="entry name" value="Cytochrome P450"/>
    <property type="match status" value="1"/>
</dbReference>
<sequence length="317" mass="35480">MAIPLSFSFLSLLVVLAVLLSPLLLLAAAGRKARGNTAAGARQLPTGPAKLPIIGNIHLLFTGNPLHQTLRELSKKHGPLMHLQLGCTPTVVVSSAELAEEVLKTHDLKCCSRPLLVAFAKLSYGYSDIATTPYSDRWRKLRKFSTVELFSHKMIGSSRSIREQEIERVMEVIRARSIVDLRELLMSFSCNATCRSAFGRGYDEAGSGKLHELVEEAQAVISTVFVADYFPAMGWVDVLSGARRRLHRVHLKLDRAYQGIIDEHLDRSGGQNGEREDIVDALLRLKETEEITDDQIKGVFMVRLCIDRYIYIMTWFD</sequence>
<organism evidence="9 10">
    <name type="scientific">Canna indica</name>
    <name type="common">Indian-shot</name>
    <dbReference type="NCBI Taxonomy" id="4628"/>
    <lineage>
        <taxon>Eukaryota</taxon>
        <taxon>Viridiplantae</taxon>
        <taxon>Streptophyta</taxon>
        <taxon>Embryophyta</taxon>
        <taxon>Tracheophyta</taxon>
        <taxon>Spermatophyta</taxon>
        <taxon>Magnoliopsida</taxon>
        <taxon>Liliopsida</taxon>
        <taxon>Zingiberales</taxon>
        <taxon>Cannaceae</taxon>
        <taxon>Canna</taxon>
    </lineage>
</organism>
<accession>A0AAQ3KAI8</accession>
<dbReference type="InterPro" id="IPR002401">
    <property type="entry name" value="Cyt_P450_E_grp-I"/>
</dbReference>
<feature type="signal peptide" evidence="8">
    <location>
        <begin position="1"/>
        <end position="28"/>
    </location>
</feature>
<evidence type="ECO:0000256" key="5">
    <source>
        <dbReference type="ARBA" id="ARBA00023002"/>
    </source>
</evidence>
<dbReference type="SUPFAM" id="SSF48264">
    <property type="entry name" value="Cytochrome P450"/>
    <property type="match status" value="1"/>
</dbReference>
<dbReference type="GO" id="GO:0016705">
    <property type="term" value="F:oxidoreductase activity, acting on paired donors, with incorporation or reduction of molecular oxygen"/>
    <property type="evidence" value="ECO:0007669"/>
    <property type="project" value="InterPro"/>
</dbReference>
<keyword evidence="4" id="KW-0479">Metal-binding</keyword>
<dbReference type="GO" id="GO:0004497">
    <property type="term" value="F:monooxygenase activity"/>
    <property type="evidence" value="ECO:0007669"/>
    <property type="project" value="UniProtKB-KW"/>
</dbReference>
<proteinExistence type="inferred from homology"/>
<name>A0AAQ3KAI8_9LILI</name>
<keyword evidence="10" id="KW-1185">Reference proteome</keyword>